<feature type="transmembrane region" description="Helical" evidence="2">
    <location>
        <begin position="308"/>
        <end position="332"/>
    </location>
</feature>
<dbReference type="GO" id="GO:0016020">
    <property type="term" value="C:membrane"/>
    <property type="evidence" value="ECO:0007669"/>
    <property type="project" value="InterPro"/>
</dbReference>
<dbReference type="GO" id="GO:0051301">
    <property type="term" value="P:cell division"/>
    <property type="evidence" value="ECO:0007669"/>
    <property type="project" value="InterPro"/>
</dbReference>
<feature type="transmembrane region" description="Helical" evidence="2">
    <location>
        <begin position="63"/>
        <end position="85"/>
    </location>
</feature>
<keyword evidence="2" id="KW-1133">Transmembrane helix</keyword>
<evidence type="ECO:0000256" key="2">
    <source>
        <dbReference type="SAM" id="Phobius"/>
    </source>
</evidence>
<gene>
    <name evidence="3" type="ORF">C5689_12830</name>
</gene>
<feature type="transmembrane region" description="Helical" evidence="2">
    <location>
        <begin position="262"/>
        <end position="288"/>
    </location>
</feature>
<proteinExistence type="predicted"/>
<dbReference type="AlphaFoldDB" id="A0A2U1SPG0"/>
<dbReference type="OrthoDB" id="9814843at2"/>
<dbReference type="Proteomes" id="UP000245137">
    <property type="component" value="Unassembled WGS sequence"/>
</dbReference>
<reference evidence="3 4" key="1">
    <citation type="journal article" date="2018" name="Appl. Microbiol. Biotechnol.">
        <title>Co-cultivation of the strictly anaerobic methanogen Methanosarcina barkeri with aerobic methanotrophs in an oxygen-limited membrane bioreactor.</title>
        <authorList>
            <person name="In 't Zandt M.H."/>
            <person name="van den Bosch T.J.M."/>
            <person name="Rijkers R."/>
            <person name="van Kessel M.A.H.J."/>
            <person name="Jetten M.S.M."/>
            <person name="Welte C.U."/>
        </authorList>
    </citation>
    <scope>NUCLEOTIDE SEQUENCE [LARGE SCALE GENOMIC DNA]</scope>
    <source>
        <strain evidence="3 4">DSM 17706</strain>
    </source>
</reference>
<dbReference type="PANTHER" id="PTHR47755:SF1">
    <property type="entry name" value="CELL DIVISION PROTEIN FTSX"/>
    <property type="match status" value="1"/>
</dbReference>
<feature type="transmembrane region" description="Helical" evidence="2">
    <location>
        <begin position="207"/>
        <end position="229"/>
    </location>
</feature>
<name>A0A2U1SPG0_METSR</name>
<evidence type="ECO:0000313" key="3">
    <source>
        <dbReference type="EMBL" id="PWB93504.1"/>
    </source>
</evidence>
<keyword evidence="2" id="KW-0472">Membrane</keyword>
<evidence type="ECO:0000313" key="4">
    <source>
        <dbReference type="Proteomes" id="UP000245137"/>
    </source>
</evidence>
<comment type="caution">
    <text evidence="3">The sequence shown here is derived from an EMBL/GenBank/DDBJ whole genome shotgun (WGS) entry which is preliminary data.</text>
</comment>
<dbReference type="EMBL" id="PUIV01000020">
    <property type="protein sequence ID" value="PWB93504.1"/>
    <property type="molecule type" value="Genomic_DNA"/>
</dbReference>
<keyword evidence="4" id="KW-1185">Reference proteome</keyword>
<accession>A0A2U1SPG0</accession>
<dbReference type="GO" id="GO:0032153">
    <property type="term" value="C:cell division site"/>
    <property type="evidence" value="ECO:0007669"/>
    <property type="project" value="TreeGrafter"/>
</dbReference>
<sequence>MRARAGWCSRTGGCMSSNDAKSRAALRRLSPAASPAPSDATLEETLGRETPLVPTSSIAGRSLVIVIAIMTFLASLSAGAALMVADASVDWRREVAREASVQIRSAPDRDIEADVNRATSVLVAAEGVRDVRVYTKAESEALLAPWLGQGLDFAELPAPRMIVVKLDENRRADLDALRRELAQAIPTAALDDHRLWVERLGQMARTVVAVAALVFVLIVVAMGLAVAFATRAAMVGNREIIEVLHLVGAADKYIAQQFQRRFLALGLRGGFIGGASAMAFFLFSGYLASRWTATPDGDQLEAMFGSFSLGPLGFTVVGCISAAAGLLTGFMSQEIVFRQLRRLDGAE</sequence>
<keyword evidence="2" id="KW-0812">Transmembrane</keyword>
<protein>
    <submittedName>
        <fullName evidence="3">ABC transporter permease</fullName>
    </submittedName>
</protein>
<evidence type="ECO:0000256" key="1">
    <source>
        <dbReference type="SAM" id="MobiDB-lite"/>
    </source>
</evidence>
<dbReference type="PANTHER" id="PTHR47755">
    <property type="entry name" value="CELL DIVISION PROTEIN FTSX"/>
    <property type="match status" value="1"/>
</dbReference>
<dbReference type="InterPro" id="IPR004513">
    <property type="entry name" value="FtsX"/>
</dbReference>
<organism evidence="3 4">
    <name type="scientific">Methylosinus sporium</name>
    <dbReference type="NCBI Taxonomy" id="428"/>
    <lineage>
        <taxon>Bacteria</taxon>
        <taxon>Pseudomonadati</taxon>
        <taxon>Pseudomonadota</taxon>
        <taxon>Alphaproteobacteria</taxon>
        <taxon>Hyphomicrobiales</taxon>
        <taxon>Methylocystaceae</taxon>
        <taxon>Methylosinus</taxon>
    </lineage>
</organism>
<feature type="region of interest" description="Disordered" evidence="1">
    <location>
        <begin position="29"/>
        <end position="48"/>
    </location>
</feature>
<feature type="compositionally biased region" description="Low complexity" evidence="1">
    <location>
        <begin position="29"/>
        <end position="38"/>
    </location>
</feature>